<feature type="transmembrane region" description="Helical" evidence="5">
    <location>
        <begin position="122"/>
        <end position="142"/>
    </location>
</feature>
<evidence type="ECO:0000313" key="8">
    <source>
        <dbReference type="Proteomes" id="UP001165430"/>
    </source>
</evidence>
<evidence type="ECO:0000256" key="2">
    <source>
        <dbReference type="ARBA" id="ARBA00022692"/>
    </source>
</evidence>
<dbReference type="RefSeq" id="WP_241414177.1">
    <property type="nucleotide sequence ID" value="NZ_JAKZGO010000019.1"/>
</dbReference>
<evidence type="ECO:0000256" key="5">
    <source>
        <dbReference type="SAM" id="Phobius"/>
    </source>
</evidence>
<dbReference type="InterPro" id="IPR009908">
    <property type="entry name" value="Methylamine_util_MauE"/>
</dbReference>
<reference evidence="7" key="1">
    <citation type="submission" date="2022-03" db="EMBL/GenBank/DDBJ databases">
        <title>De novo assembled genomes of Belliella spp. (Cyclobacteriaceae) strains.</title>
        <authorList>
            <person name="Szabo A."/>
            <person name="Korponai K."/>
            <person name="Felfoldi T."/>
        </authorList>
    </citation>
    <scope>NUCLEOTIDE SEQUENCE</scope>
    <source>
        <strain evidence="7">DSM 111903</strain>
    </source>
</reference>
<keyword evidence="4 5" id="KW-0472">Membrane</keyword>
<comment type="subcellular location">
    <subcellularLocation>
        <location evidence="1">Membrane</location>
        <topology evidence="1">Multi-pass membrane protein</topology>
    </subcellularLocation>
</comment>
<organism evidence="7 8">
    <name type="scientific">Belliella alkalica</name>
    <dbReference type="NCBI Taxonomy" id="1730871"/>
    <lineage>
        <taxon>Bacteria</taxon>
        <taxon>Pseudomonadati</taxon>
        <taxon>Bacteroidota</taxon>
        <taxon>Cytophagia</taxon>
        <taxon>Cytophagales</taxon>
        <taxon>Cyclobacteriaceae</taxon>
        <taxon>Belliella</taxon>
    </lineage>
</organism>
<keyword evidence="8" id="KW-1185">Reference proteome</keyword>
<evidence type="ECO:0000256" key="4">
    <source>
        <dbReference type="ARBA" id="ARBA00023136"/>
    </source>
</evidence>
<feature type="transmembrane region" description="Helical" evidence="5">
    <location>
        <begin position="49"/>
        <end position="72"/>
    </location>
</feature>
<proteinExistence type="predicted"/>
<dbReference type="Pfam" id="PF07291">
    <property type="entry name" value="MauE"/>
    <property type="match status" value="1"/>
</dbReference>
<feature type="domain" description="Methylamine utilisation protein MauE" evidence="6">
    <location>
        <begin position="15"/>
        <end position="136"/>
    </location>
</feature>
<accession>A0ABS9VFS5</accession>
<dbReference type="EMBL" id="JAKZGO010000019">
    <property type="protein sequence ID" value="MCH7415287.1"/>
    <property type="molecule type" value="Genomic_DNA"/>
</dbReference>
<feature type="transmembrane region" description="Helical" evidence="5">
    <location>
        <begin position="79"/>
        <end position="102"/>
    </location>
</feature>
<keyword evidence="3 5" id="KW-1133">Transmembrane helix</keyword>
<name>A0ABS9VFS5_9BACT</name>
<protein>
    <recommendedName>
        <fullName evidence="6">Methylamine utilisation protein MauE domain-containing protein</fullName>
    </recommendedName>
</protein>
<dbReference type="Proteomes" id="UP001165430">
    <property type="component" value="Unassembled WGS sequence"/>
</dbReference>
<evidence type="ECO:0000259" key="6">
    <source>
        <dbReference type="Pfam" id="PF07291"/>
    </source>
</evidence>
<feature type="transmembrane region" description="Helical" evidence="5">
    <location>
        <begin position="12"/>
        <end position="29"/>
    </location>
</feature>
<evidence type="ECO:0000313" key="7">
    <source>
        <dbReference type="EMBL" id="MCH7415287.1"/>
    </source>
</evidence>
<keyword evidence="2 5" id="KW-0812">Transmembrane</keyword>
<comment type="caution">
    <text evidence="7">The sequence shown here is derived from an EMBL/GenBank/DDBJ whole genome shotgun (WGS) entry which is preliminary data.</text>
</comment>
<sequence length="147" mass="16931">MRKSTIKFLEIINEGYSWLLIILFGYTAINKLIDWEHTRASLYNQVFPIWLSEIILYLIPFLELLTVILLILPRTRRQGLVISILLMLAFTIYISLVLTNIFGRIPCSCGGVLNQLGWTEHLFFNLLFLGIALLGYHTHHLIGKQSG</sequence>
<gene>
    <name evidence="7" type="ORF">MM213_17435</name>
</gene>
<evidence type="ECO:0000256" key="1">
    <source>
        <dbReference type="ARBA" id="ARBA00004141"/>
    </source>
</evidence>
<evidence type="ECO:0000256" key="3">
    <source>
        <dbReference type="ARBA" id="ARBA00022989"/>
    </source>
</evidence>